<comment type="function">
    <text evidence="1">Catalyzes the oxidative phosphorylation of glyceraldehyde 3-phosphate (G3P) to 1,3-bisphosphoglycerate (BPG) using the cofactor NAD. The first reaction step involves the formation of a hemiacetal intermediate between G3P and a cysteine residue, and this hemiacetal intermediate is then oxidized to a thioester, with concomitant reduction of NAD to NADH. The reduced NADH is then exchanged with the second NAD, and the thioester is attacked by a nucleophilic inorganic phosphate to produce BPG.</text>
</comment>
<dbReference type="PANTHER" id="PTHR10836">
    <property type="entry name" value="GLYCERALDEHYDE 3-PHOSPHATE DEHYDROGENASE"/>
    <property type="match status" value="1"/>
</dbReference>
<evidence type="ECO:0000256" key="4">
    <source>
        <dbReference type="ARBA" id="ARBA00023002"/>
    </source>
</evidence>
<dbReference type="EC" id="1.2.1.-" evidence="12"/>
<proteinExistence type="inferred from homology"/>
<dbReference type="Pfam" id="PF02800">
    <property type="entry name" value="Gp_dh_C"/>
    <property type="match status" value="1"/>
</dbReference>
<dbReference type="InterPro" id="IPR020830">
    <property type="entry name" value="GlycerAld_3-P_DH_AS"/>
</dbReference>
<dbReference type="PROSITE" id="PS00071">
    <property type="entry name" value="GAPDH"/>
    <property type="match status" value="1"/>
</dbReference>
<dbReference type="PRINTS" id="PR00078">
    <property type="entry name" value="G3PDHDRGNASE"/>
</dbReference>
<evidence type="ECO:0000256" key="10">
    <source>
        <dbReference type="PIRSR" id="PIRSR000149-4"/>
    </source>
</evidence>
<dbReference type="GO" id="GO:0006006">
    <property type="term" value="P:glucose metabolic process"/>
    <property type="evidence" value="ECO:0007669"/>
    <property type="project" value="InterPro"/>
</dbReference>
<dbReference type="InterPro" id="IPR020828">
    <property type="entry name" value="GlycerAld_3-P_DH_NAD(P)-bd"/>
</dbReference>
<dbReference type="FunFam" id="3.30.360.10:FF:000001">
    <property type="entry name" value="Glyceraldehyde-3-phosphate dehydrogenase"/>
    <property type="match status" value="1"/>
</dbReference>
<dbReference type="Pfam" id="PF00044">
    <property type="entry name" value="Gp_dh_N"/>
    <property type="match status" value="1"/>
</dbReference>
<accession>A0A2P2D040</accession>
<name>A0A2P2D040_9LEPT</name>
<feature type="binding site" evidence="9">
    <location>
        <begin position="11"/>
        <end position="12"/>
    </location>
    <ligand>
        <name>NAD(+)</name>
        <dbReference type="ChEBI" id="CHEBI:57540"/>
    </ligand>
</feature>
<comment type="catalytic activity">
    <reaction evidence="6">
        <text>D-glyceraldehyde 3-phosphate + phosphate + NAD(+) = (2R)-3-phospho-glyceroyl phosphate + NADH + H(+)</text>
        <dbReference type="Rhea" id="RHEA:10300"/>
        <dbReference type="ChEBI" id="CHEBI:15378"/>
        <dbReference type="ChEBI" id="CHEBI:43474"/>
        <dbReference type="ChEBI" id="CHEBI:57540"/>
        <dbReference type="ChEBI" id="CHEBI:57604"/>
        <dbReference type="ChEBI" id="CHEBI:57945"/>
        <dbReference type="ChEBI" id="CHEBI:59776"/>
        <dbReference type="EC" id="1.2.1.12"/>
    </reaction>
</comment>
<evidence type="ECO:0000256" key="8">
    <source>
        <dbReference type="PIRSR" id="PIRSR000149-2"/>
    </source>
</evidence>
<keyword evidence="9" id="KW-0547">Nucleotide-binding</keyword>
<keyword evidence="5 9" id="KW-0520">NAD</keyword>
<feature type="binding site" evidence="8">
    <location>
        <position position="182"/>
    </location>
    <ligand>
        <name>D-glyceraldehyde 3-phosphate</name>
        <dbReference type="ChEBI" id="CHEBI:59776"/>
    </ligand>
</feature>
<feature type="binding site" evidence="9">
    <location>
        <position position="316"/>
    </location>
    <ligand>
        <name>NAD(+)</name>
        <dbReference type="ChEBI" id="CHEBI:57540"/>
    </ligand>
</feature>
<comment type="subunit">
    <text evidence="3">Homotetramer.</text>
</comment>
<evidence type="ECO:0000256" key="12">
    <source>
        <dbReference type="RuleBase" id="RU361160"/>
    </source>
</evidence>
<dbReference type="GO" id="GO:0051287">
    <property type="term" value="F:NAD binding"/>
    <property type="evidence" value="ECO:0007669"/>
    <property type="project" value="InterPro"/>
</dbReference>
<dbReference type="Gene3D" id="3.30.360.10">
    <property type="entry name" value="Dihydrodipicolinate Reductase, domain 2"/>
    <property type="match status" value="1"/>
</dbReference>
<evidence type="ECO:0000256" key="5">
    <source>
        <dbReference type="ARBA" id="ARBA00023027"/>
    </source>
</evidence>
<dbReference type="CDD" id="cd05214">
    <property type="entry name" value="GAPDH_I_N"/>
    <property type="match status" value="1"/>
</dbReference>
<evidence type="ECO:0000256" key="7">
    <source>
        <dbReference type="PIRSR" id="PIRSR000149-1"/>
    </source>
</evidence>
<evidence type="ECO:0000259" key="13">
    <source>
        <dbReference type="SMART" id="SM00846"/>
    </source>
</evidence>
<dbReference type="Proteomes" id="UP000245076">
    <property type="component" value="Unassembled WGS sequence"/>
</dbReference>
<keyword evidence="15" id="KW-1185">Reference proteome</keyword>
<organism evidence="14 15">
    <name type="scientific">Leptospira johnsonii</name>
    <dbReference type="NCBI Taxonomy" id="1917820"/>
    <lineage>
        <taxon>Bacteria</taxon>
        <taxon>Pseudomonadati</taxon>
        <taxon>Spirochaetota</taxon>
        <taxon>Spirochaetia</taxon>
        <taxon>Leptospirales</taxon>
        <taxon>Leptospiraceae</taxon>
        <taxon>Leptospira</taxon>
    </lineage>
</organism>
<dbReference type="NCBIfam" id="TIGR01534">
    <property type="entry name" value="GAPDH-I"/>
    <property type="match status" value="1"/>
</dbReference>
<dbReference type="SUPFAM" id="SSF55347">
    <property type="entry name" value="Glyceraldehyde-3-phosphate dehydrogenase-like, C-terminal domain"/>
    <property type="match status" value="1"/>
</dbReference>
<feature type="domain" description="Glyceraldehyde 3-phosphate dehydrogenase NAD(P) binding" evidence="13">
    <location>
        <begin position="2"/>
        <end position="152"/>
    </location>
</feature>
<sequence length="335" mass="36568">MTRIAINGFGRIGRLVFRSGIKDPNIEFVAINDLVTPDNLGYLLKYDSTHGRFNGTVEHTDDALIVDGKKVLCVSERDPEKLPWKDLKVDYVIESTGLFTDRVGAEKHIKAGAKKVVISAPAKDKDIPTFVMGVNNEKYDPSKDHVVSNASCTTNCLAPITKVVLDNFGIEEGLMTTIHATTATQPTVDGPSKKDWRGGRGAMQNIIPASTGAAKAVGLCIPEVNGKLTGMSFRVPTPDVSVVDLTVRTTKETSLKEISAKMKEASEGSMKGILGYTDEMVVSNDFLSSTLSSIFDADACIELNSRFFKLVSWYDNEMGYSNRVLDLIRYMAKKG</sequence>
<feature type="binding site" evidence="9">
    <location>
        <position position="77"/>
    </location>
    <ligand>
        <name>NAD(+)</name>
        <dbReference type="ChEBI" id="CHEBI:57540"/>
    </ligand>
</feature>
<evidence type="ECO:0000313" key="14">
    <source>
        <dbReference type="EMBL" id="GBF37986.1"/>
    </source>
</evidence>
<dbReference type="GO" id="GO:0004365">
    <property type="term" value="F:glyceraldehyde-3-phosphate dehydrogenase (NAD+) (phosphorylating) activity"/>
    <property type="evidence" value="ECO:0007669"/>
    <property type="project" value="UniProtKB-EC"/>
</dbReference>
<evidence type="ECO:0000256" key="3">
    <source>
        <dbReference type="ARBA" id="ARBA00011881"/>
    </source>
</evidence>
<dbReference type="PIRSF" id="PIRSF000149">
    <property type="entry name" value="GAP_DH"/>
    <property type="match status" value="1"/>
</dbReference>
<evidence type="ECO:0000256" key="2">
    <source>
        <dbReference type="ARBA" id="ARBA00007406"/>
    </source>
</evidence>
<dbReference type="SMART" id="SM00846">
    <property type="entry name" value="Gp_dh_N"/>
    <property type="match status" value="1"/>
</dbReference>
<feature type="site" description="Activates thiol group during catalysis" evidence="10">
    <location>
        <position position="179"/>
    </location>
</feature>
<feature type="binding site" evidence="8">
    <location>
        <begin position="151"/>
        <end position="153"/>
    </location>
    <ligand>
        <name>D-glyceraldehyde 3-phosphate</name>
        <dbReference type="ChEBI" id="CHEBI:59776"/>
    </ligand>
</feature>
<feature type="binding site" evidence="8">
    <location>
        <position position="234"/>
    </location>
    <ligand>
        <name>D-glyceraldehyde 3-phosphate</name>
        <dbReference type="ChEBI" id="CHEBI:59776"/>
    </ligand>
</feature>
<dbReference type="GO" id="GO:0050661">
    <property type="term" value="F:NADP binding"/>
    <property type="evidence" value="ECO:0007669"/>
    <property type="project" value="InterPro"/>
</dbReference>
<feature type="binding site" evidence="9">
    <location>
        <position position="119"/>
    </location>
    <ligand>
        <name>NAD(+)</name>
        <dbReference type="ChEBI" id="CHEBI:57540"/>
    </ligand>
</feature>
<dbReference type="InterPro" id="IPR036291">
    <property type="entry name" value="NAD(P)-bd_dom_sf"/>
</dbReference>
<gene>
    <name evidence="14" type="primary">gapA</name>
    <name evidence="14" type="ORF">LPTSP1_09740</name>
</gene>
<dbReference type="RefSeq" id="WP_108927708.1">
    <property type="nucleotide sequence ID" value="NZ_BFAY01000006.1"/>
</dbReference>
<dbReference type="OrthoDB" id="9803304at2"/>
<dbReference type="AlphaFoldDB" id="A0A2P2D040"/>
<feature type="active site" description="Nucleophile" evidence="7">
    <location>
        <position position="152"/>
    </location>
</feature>
<comment type="similarity">
    <text evidence="2 11">Belongs to the glyceraldehyde-3-phosphate dehydrogenase family.</text>
</comment>
<protein>
    <recommendedName>
        <fullName evidence="12">Glyceraldehyde-3-phosphate dehydrogenase</fullName>
        <ecNumber evidence="12">1.2.1.-</ecNumber>
    </recommendedName>
</protein>
<evidence type="ECO:0000256" key="1">
    <source>
        <dbReference type="ARBA" id="ARBA00003501"/>
    </source>
</evidence>
<feature type="binding site" evidence="9">
    <location>
        <position position="33"/>
    </location>
    <ligand>
        <name>NAD(+)</name>
        <dbReference type="ChEBI" id="CHEBI:57540"/>
    </ligand>
</feature>
<dbReference type="CDD" id="cd18126">
    <property type="entry name" value="GAPDH_I_C"/>
    <property type="match status" value="1"/>
</dbReference>
<evidence type="ECO:0000256" key="9">
    <source>
        <dbReference type="PIRSR" id="PIRSR000149-3"/>
    </source>
</evidence>
<dbReference type="Gene3D" id="3.40.50.720">
    <property type="entry name" value="NAD(P)-binding Rossmann-like Domain"/>
    <property type="match status" value="1"/>
</dbReference>
<reference evidence="14 15" key="1">
    <citation type="submission" date="2018-02" db="EMBL/GenBank/DDBJ databases">
        <title>Novel Leptospira species isolated from soil and water in Japan.</title>
        <authorList>
            <person name="Nakao R."/>
            <person name="Masuzawa T."/>
        </authorList>
    </citation>
    <scope>NUCLEOTIDE SEQUENCE [LARGE SCALE GENOMIC DNA]</scope>
    <source>
        <strain evidence="14 15">E8</strain>
    </source>
</reference>
<feature type="binding site" evidence="8">
    <location>
        <begin position="211"/>
        <end position="212"/>
    </location>
    <ligand>
        <name>D-glyceraldehyde 3-phosphate</name>
        <dbReference type="ChEBI" id="CHEBI:59776"/>
    </ligand>
</feature>
<dbReference type="PANTHER" id="PTHR10836:SF76">
    <property type="entry name" value="GLYCERALDEHYDE-3-PHOSPHATE DEHYDROGENASE-RELATED"/>
    <property type="match status" value="1"/>
</dbReference>
<dbReference type="EMBL" id="BFAY01000006">
    <property type="protein sequence ID" value="GBF37986.1"/>
    <property type="molecule type" value="Genomic_DNA"/>
</dbReference>
<comment type="caution">
    <text evidence="14">The sequence shown here is derived from an EMBL/GenBank/DDBJ whole genome shotgun (WGS) entry which is preliminary data.</text>
</comment>
<dbReference type="SUPFAM" id="SSF51735">
    <property type="entry name" value="NAD(P)-binding Rossmann-fold domains"/>
    <property type="match status" value="1"/>
</dbReference>
<evidence type="ECO:0000313" key="15">
    <source>
        <dbReference type="Proteomes" id="UP000245076"/>
    </source>
</evidence>
<dbReference type="InterPro" id="IPR006424">
    <property type="entry name" value="Glyceraldehyde-3-P_DH_1"/>
</dbReference>
<dbReference type="InterPro" id="IPR020831">
    <property type="entry name" value="GlycerAld/Erythrose_P_DH"/>
</dbReference>
<evidence type="ECO:0000256" key="11">
    <source>
        <dbReference type="RuleBase" id="RU000397"/>
    </source>
</evidence>
<evidence type="ECO:0000256" key="6">
    <source>
        <dbReference type="ARBA" id="ARBA00047698"/>
    </source>
</evidence>
<keyword evidence="4 12" id="KW-0560">Oxidoreductase</keyword>
<dbReference type="InterPro" id="IPR020829">
    <property type="entry name" value="GlycerAld_3-P_DH_cat"/>
</dbReference>
<dbReference type="FunFam" id="3.40.50.720:FF:000001">
    <property type="entry name" value="Glyceraldehyde-3-phosphate dehydrogenase"/>
    <property type="match status" value="1"/>
</dbReference>